<feature type="binding site" evidence="17">
    <location>
        <begin position="35"/>
        <end position="38"/>
    </location>
    <ligand>
        <name>8-oxo-dGTP</name>
        <dbReference type="ChEBI" id="CHEBI:77896"/>
    </ligand>
</feature>
<evidence type="ECO:0000256" key="9">
    <source>
        <dbReference type="ARBA" id="ARBA00023204"/>
    </source>
</evidence>
<dbReference type="GO" id="GO:0006260">
    <property type="term" value="P:DNA replication"/>
    <property type="evidence" value="ECO:0007669"/>
    <property type="project" value="UniProtKB-KW"/>
</dbReference>
<protein>
    <recommendedName>
        <fullName evidence="13">8-oxo-dGTP diphosphatase</fullName>
        <ecNumber evidence="12">3.6.1.55</ecNumber>
    </recommendedName>
    <alternativeName>
        <fullName evidence="16">7,8-dihydro-8-oxoguanine-triphosphatase</fullName>
    </alternativeName>
    <alternativeName>
        <fullName evidence="15">Mutator protein MutT</fullName>
    </alternativeName>
    <alternativeName>
        <fullName evidence="14">dGTP pyrophosphohydrolase</fullName>
    </alternativeName>
</protein>
<feature type="binding site" evidence="17">
    <location>
        <position position="29"/>
    </location>
    <ligand>
        <name>8-oxo-dGTP</name>
        <dbReference type="ChEBI" id="CHEBI:77896"/>
    </ligand>
</feature>
<dbReference type="InterPro" id="IPR000086">
    <property type="entry name" value="NUDIX_hydrolase_dom"/>
</dbReference>
<dbReference type="KEGG" id="vqi:CCZ37_10465"/>
<dbReference type="AlphaFoldDB" id="A0A223N004"/>
<evidence type="ECO:0000256" key="4">
    <source>
        <dbReference type="ARBA" id="ARBA00022705"/>
    </source>
</evidence>
<evidence type="ECO:0000256" key="11">
    <source>
        <dbReference type="ARBA" id="ARBA00036904"/>
    </source>
</evidence>
<name>A0A223N004_9VIBR</name>
<feature type="binding site" evidence="17">
    <location>
        <position position="24"/>
    </location>
    <ligand>
        <name>8-oxo-dGTP</name>
        <dbReference type="ChEBI" id="CHEBI:77896"/>
    </ligand>
</feature>
<dbReference type="InterPro" id="IPR029119">
    <property type="entry name" value="MutY_C"/>
</dbReference>
<evidence type="ECO:0000256" key="18">
    <source>
        <dbReference type="PIRSR" id="PIRSR603561-2"/>
    </source>
</evidence>
<comment type="similarity">
    <text evidence="2">Belongs to the Nudix hydrolase family.</text>
</comment>
<dbReference type="GO" id="GO:0006281">
    <property type="term" value="P:DNA repair"/>
    <property type="evidence" value="ECO:0007669"/>
    <property type="project" value="UniProtKB-KW"/>
</dbReference>
<feature type="domain" description="Nudix hydrolase" evidence="19">
    <location>
        <begin position="2"/>
        <end position="129"/>
    </location>
</feature>
<evidence type="ECO:0000256" key="15">
    <source>
        <dbReference type="ARBA" id="ARBA00041979"/>
    </source>
</evidence>
<keyword evidence="9" id="KW-0234">DNA repair</keyword>
<dbReference type="EC" id="3.6.1.55" evidence="12"/>
<comment type="catalytic activity">
    <reaction evidence="11">
        <text>8-oxo-GTP + H2O = 8-oxo-GMP + diphosphate + H(+)</text>
        <dbReference type="Rhea" id="RHEA:67616"/>
        <dbReference type="ChEBI" id="CHEBI:15377"/>
        <dbReference type="ChEBI" id="CHEBI:15378"/>
        <dbReference type="ChEBI" id="CHEBI:33019"/>
        <dbReference type="ChEBI" id="CHEBI:143553"/>
        <dbReference type="ChEBI" id="CHEBI:145694"/>
    </reaction>
</comment>
<evidence type="ECO:0000256" key="10">
    <source>
        <dbReference type="ARBA" id="ARBA00035861"/>
    </source>
</evidence>
<dbReference type="Pfam" id="PF14815">
    <property type="entry name" value="NUDIX_4"/>
    <property type="match status" value="1"/>
</dbReference>
<dbReference type="PROSITE" id="PS00893">
    <property type="entry name" value="NUDIX_BOX"/>
    <property type="match status" value="1"/>
</dbReference>
<comment type="cofactor">
    <cofactor evidence="1 18">
        <name>Mg(2+)</name>
        <dbReference type="ChEBI" id="CHEBI:18420"/>
    </cofactor>
</comment>
<evidence type="ECO:0000313" key="21">
    <source>
        <dbReference type="Proteomes" id="UP000215148"/>
    </source>
</evidence>
<dbReference type="InterPro" id="IPR003561">
    <property type="entry name" value="Mutator_MutT"/>
</dbReference>
<proteinExistence type="inferred from homology"/>
<dbReference type="CDD" id="cd03425">
    <property type="entry name" value="NUDIX_MutT_NudA_like"/>
    <property type="match status" value="1"/>
</dbReference>
<accession>A0A223N004</accession>
<dbReference type="EMBL" id="CP022741">
    <property type="protein sequence ID" value="ASU22987.1"/>
    <property type="molecule type" value="Genomic_DNA"/>
</dbReference>
<evidence type="ECO:0000256" key="12">
    <source>
        <dbReference type="ARBA" id="ARBA00038905"/>
    </source>
</evidence>
<evidence type="ECO:0000256" key="16">
    <source>
        <dbReference type="ARBA" id="ARBA00042798"/>
    </source>
</evidence>
<dbReference type="SUPFAM" id="SSF55811">
    <property type="entry name" value="Nudix"/>
    <property type="match status" value="1"/>
</dbReference>
<dbReference type="GO" id="GO:0035539">
    <property type="term" value="F:8-oxo-7,8-dihydrodeoxyguanosine triphosphate pyrophosphatase activity"/>
    <property type="evidence" value="ECO:0007669"/>
    <property type="project" value="UniProtKB-EC"/>
</dbReference>
<keyword evidence="21" id="KW-1185">Reference proteome</keyword>
<dbReference type="InterPro" id="IPR047127">
    <property type="entry name" value="MutT-like"/>
</dbReference>
<dbReference type="PRINTS" id="PR00502">
    <property type="entry name" value="NUDIXFAMILY"/>
</dbReference>
<evidence type="ECO:0000256" key="8">
    <source>
        <dbReference type="ARBA" id="ARBA00022842"/>
    </source>
</evidence>
<evidence type="ECO:0000313" key="20">
    <source>
        <dbReference type="EMBL" id="ASU22987.1"/>
    </source>
</evidence>
<dbReference type="GO" id="GO:0044715">
    <property type="term" value="F:8-oxo-dGDP phosphatase activity"/>
    <property type="evidence" value="ECO:0007669"/>
    <property type="project" value="TreeGrafter"/>
</dbReference>
<feature type="binding site" evidence="18">
    <location>
        <position position="58"/>
    </location>
    <ligand>
        <name>Mg(2+)</name>
        <dbReference type="ChEBI" id="CHEBI:18420"/>
    </ligand>
</feature>
<evidence type="ECO:0000256" key="6">
    <source>
        <dbReference type="ARBA" id="ARBA00022763"/>
    </source>
</evidence>
<keyword evidence="7" id="KW-0378">Hydrolase</keyword>
<evidence type="ECO:0000256" key="5">
    <source>
        <dbReference type="ARBA" id="ARBA00022723"/>
    </source>
</evidence>
<dbReference type="PANTHER" id="PTHR47707">
    <property type="entry name" value="8-OXO-DGTP DIPHOSPHATASE"/>
    <property type="match status" value="1"/>
</dbReference>
<evidence type="ECO:0000256" key="3">
    <source>
        <dbReference type="ARBA" id="ARBA00022457"/>
    </source>
</evidence>
<dbReference type="GO" id="GO:0008413">
    <property type="term" value="F:8-oxo-7,8-dihydroguanosine triphosphate pyrophosphatase activity"/>
    <property type="evidence" value="ECO:0007669"/>
    <property type="project" value="InterPro"/>
</dbReference>
<dbReference type="RefSeq" id="WP_010317990.1">
    <property type="nucleotide sequence ID" value="NZ_CAWNHI010000001.1"/>
</dbReference>
<comment type="catalytic activity">
    <reaction evidence="10">
        <text>8-oxo-dGTP + H2O = 8-oxo-dGMP + diphosphate + H(+)</text>
        <dbReference type="Rhea" id="RHEA:31575"/>
        <dbReference type="ChEBI" id="CHEBI:15377"/>
        <dbReference type="ChEBI" id="CHEBI:15378"/>
        <dbReference type="ChEBI" id="CHEBI:33019"/>
        <dbReference type="ChEBI" id="CHEBI:63224"/>
        <dbReference type="ChEBI" id="CHEBI:77896"/>
        <dbReference type="EC" id="3.6.1.55"/>
    </reaction>
</comment>
<reference evidence="20 21" key="1">
    <citation type="submission" date="2017-08" db="EMBL/GenBank/DDBJ databases">
        <title>The Vibrio qinghaiensis sp.-Q67 is a luminous bacteria isolated firstly from Qinghai lake, Qinghai province, China, which has been proved to be very sensitive to detect environmental and food pollutants. Therefore, complete genome analysis of V. qinghaiensis sp.-Q67 highlights the potential application of this strain on detection of hazards in the contaminated environments.</title>
        <authorList>
            <person name="Gong L."/>
        </authorList>
    </citation>
    <scope>NUCLEOTIDE SEQUENCE [LARGE SCALE GENOMIC DNA]</scope>
    <source>
        <strain evidence="20 21">Q67</strain>
    </source>
</reference>
<dbReference type="InterPro" id="IPR015797">
    <property type="entry name" value="NUDIX_hydrolase-like_dom_sf"/>
</dbReference>
<dbReference type="PROSITE" id="PS51462">
    <property type="entry name" value="NUDIX"/>
    <property type="match status" value="1"/>
</dbReference>
<evidence type="ECO:0000256" key="17">
    <source>
        <dbReference type="PIRSR" id="PIRSR603561-1"/>
    </source>
</evidence>
<dbReference type="NCBIfam" id="TIGR00586">
    <property type="entry name" value="mutt"/>
    <property type="match status" value="1"/>
</dbReference>
<keyword evidence="5 18" id="KW-0479">Metal-binding</keyword>
<keyword evidence="3" id="KW-0515">Mutator protein</keyword>
<sequence length="132" mass="15207">MKRVHIVAAIIFNSDKSEIYITKRPDHLHKGGFWEFPGGKVEAGETIEQAICRELDEEIGIHITEQSPYQYLEFDYSDKSLTFDFICVTQFDHQPYGKEGQQGEWVAVSELANYSFPEANTPIVERVMKEFA</sequence>
<gene>
    <name evidence="20" type="ORF">CCZ37_10465</name>
</gene>
<keyword evidence="8 18" id="KW-0460">Magnesium</keyword>
<dbReference type="InterPro" id="IPR020476">
    <property type="entry name" value="Nudix_hydrolase"/>
</dbReference>
<dbReference type="GO" id="GO:0044716">
    <property type="term" value="F:8-oxo-GDP phosphatase activity"/>
    <property type="evidence" value="ECO:0007669"/>
    <property type="project" value="TreeGrafter"/>
</dbReference>
<dbReference type="GO" id="GO:0046872">
    <property type="term" value="F:metal ion binding"/>
    <property type="evidence" value="ECO:0007669"/>
    <property type="project" value="UniProtKB-KW"/>
</dbReference>
<dbReference type="InterPro" id="IPR020084">
    <property type="entry name" value="NUDIX_hydrolase_CS"/>
</dbReference>
<evidence type="ECO:0000256" key="13">
    <source>
        <dbReference type="ARBA" id="ARBA00040794"/>
    </source>
</evidence>
<organism evidence="20 21">
    <name type="scientific">Vibrio qinghaiensis</name>
    <dbReference type="NCBI Taxonomy" id="2025808"/>
    <lineage>
        <taxon>Bacteria</taxon>
        <taxon>Pseudomonadati</taxon>
        <taxon>Pseudomonadota</taxon>
        <taxon>Gammaproteobacteria</taxon>
        <taxon>Vibrionales</taxon>
        <taxon>Vibrionaceae</taxon>
        <taxon>Vibrio</taxon>
    </lineage>
</organism>
<evidence type="ECO:0000256" key="14">
    <source>
        <dbReference type="ARBA" id="ARBA00041592"/>
    </source>
</evidence>
<evidence type="ECO:0000256" key="2">
    <source>
        <dbReference type="ARBA" id="ARBA00005582"/>
    </source>
</evidence>
<evidence type="ECO:0000259" key="19">
    <source>
        <dbReference type="PROSITE" id="PS51462"/>
    </source>
</evidence>
<dbReference type="FunFam" id="3.90.79.10:FF:000014">
    <property type="entry name" value="8-oxo-dGTP diphosphatase MutT"/>
    <property type="match status" value="1"/>
</dbReference>
<keyword evidence="4" id="KW-0235">DNA replication</keyword>
<evidence type="ECO:0000256" key="1">
    <source>
        <dbReference type="ARBA" id="ARBA00001946"/>
    </source>
</evidence>
<dbReference type="Proteomes" id="UP000215148">
    <property type="component" value="Chromosome 1"/>
</dbReference>
<feature type="binding site" evidence="17">
    <location>
        <position position="120"/>
    </location>
    <ligand>
        <name>8-oxo-dGTP</name>
        <dbReference type="ChEBI" id="CHEBI:77896"/>
    </ligand>
</feature>
<dbReference type="Gene3D" id="3.90.79.10">
    <property type="entry name" value="Nucleoside Triphosphate Pyrophosphohydrolase"/>
    <property type="match status" value="1"/>
</dbReference>
<dbReference type="PANTHER" id="PTHR47707:SF1">
    <property type="entry name" value="NUDIX HYDROLASE FAMILY PROTEIN"/>
    <property type="match status" value="1"/>
</dbReference>
<feature type="binding site" evidence="18">
    <location>
        <position position="38"/>
    </location>
    <ligand>
        <name>Mg(2+)</name>
        <dbReference type="ChEBI" id="CHEBI:18420"/>
    </ligand>
</feature>
<keyword evidence="6" id="KW-0227">DNA damage</keyword>
<evidence type="ECO:0000256" key="7">
    <source>
        <dbReference type="ARBA" id="ARBA00022801"/>
    </source>
</evidence>